<feature type="region of interest" description="Disordered" evidence="6">
    <location>
        <begin position="1"/>
        <end position="50"/>
    </location>
</feature>
<dbReference type="InterPro" id="IPR010432">
    <property type="entry name" value="RDD"/>
</dbReference>
<keyword evidence="5 7" id="KW-0472">Membrane</keyword>
<dbReference type="PANTHER" id="PTHR36115">
    <property type="entry name" value="PROLINE-RICH ANTIGEN HOMOLOG-RELATED"/>
    <property type="match status" value="1"/>
</dbReference>
<feature type="compositionally biased region" description="Low complexity" evidence="6">
    <location>
        <begin position="33"/>
        <end position="50"/>
    </location>
</feature>
<dbReference type="Pfam" id="PF06271">
    <property type="entry name" value="RDD"/>
    <property type="match status" value="1"/>
</dbReference>
<dbReference type="Proteomes" id="UP001156398">
    <property type="component" value="Unassembled WGS sequence"/>
</dbReference>
<dbReference type="PANTHER" id="PTHR36115:SF4">
    <property type="entry name" value="MEMBRANE PROTEIN"/>
    <property type="match status" value="1"/>
</dbReference>
<feature type="compositionally biased region" description="Low complexity" evidence="6">
    <location>
        <begin position="9"/>
        <end position="26"/>
    </location>
</feature>
<evidence type="ECO:0000256" key="4">
    <source>
        <dbReference type="ARBA" id="ARBA00022989"/>
    </source>
</evidence>
<sequence length="238" mass="25437">MSYPPGPQDPYGSPQQQPYGYPQQQPAQPPNQQPYGYPQQQPAQQPYGYPQQGYDPNAAYGYPQGMPAQGTAQAHNGYVNVPFLGTVQVASMGQRFLARLLDGVVTGIVILIAMFAGLASAMGMHGTDATGDSPDGGFGLIFAFMGIFSGFALLYEWLMIAFLGQTLGKMAVGLKVVKERDGQNPGLGSGFVRFIIPIVGVFLCYIGAALVYLSPFFDSTGKTQGWHDRAAGTLVIKP</sequence>
<evidence type="ECO:0000256" key="1">
    <source>
        <dbReference type="ARBA" id="ARBA00004651"/>
    </source>
</evidence>
<accession>A0AA90H507</accession>
<evidence type="ECO:0000256" key="3">
    <source>
        <dbReference type="ARBA" id="ARBA00022692"/>
    </source>
</evidence>
<dbReference type="GO" id="GO:0005886">
    <property type="term" value="C:plasma membrane"/>
    <property type="evidence" value="ECO:0007669"/>
    <property type="project" value="UniProtKB-SubCell"/>
</dbReference>
<feature type="domain" description="RDD" evidence="8">
    <location>
        <begin position="89"/>
        <end position="232"/>
    </location>
</feature>
<dbReference type="EMBL" id="JAAGKO020000041">
    <property type="protein sequence ID" value="MDI5965846.1"/>
    <property type="molecule type" value="Genomic_DNA"/>
</dbReference>
<proteinExistence type="predicted"/>
<keyword evidence="11" id="KW-1185">Reference proteome</keyword>
<dbReference type="EMBL" id="JABXJJ020000022">
    <property type="protein sequence ID" value="MDI5971356.1"/>
    <property type="molecule type" value="Genomic_DNA"/>
</dbReference>
<name>A0AA90H507_9ACTN</name>
<evidence type="ECO:0000256" key="5">
    <source>
        <dbReference type="ARBA" id="ARBA00023136"/>
    </source>
</evidence>
<evidence type="ECO:0000256" key="7">
    <source>
        <dbReference type="SAM" id="Phobius"/>
    </source>
</evidence>
<evidence type="ECO:0000313" key="11">
    <source>
        <dbReference type="Proteomes" id="UP001156398"/>
    </source>
</evidence>
<evidence type="ECO:0000259" key="8">
    <source>
        <dbReference type="Pfam" id="PF06271"/>
    </source>
</evidence>
<feature type="transmembrane region" description="Helical" evidence="7">
    <location>
        <begin position="190"/>
        <end position="213"/>
    </location>
</feature>
<keyword evidence="4 7" id="KW-1133">Transmembrane helix</keyword>
<comment type="subcellular location">
    <subcellularLocation>
        <location evidence="1">Cell membrane</location>
        <topology evidence="1">Multi-pass membrane protein</topology>
    </subcellularLocation>
</comment>
<reference evidence="10 11" key="1">
    <citation type="submission" date="2023-05" db="EMBL/GenBank/DDBJ databases">
        <title>Streptantibioticus silvisoli sp. nov., acidotolerant actinomycetes 1 from pine litter.</title>
        <authorList>
            <person name="Swiecimska M."/>
            <person name="Golinska P."/>
            <person name="Sangal V."/>
            <person name="Wachnowicz B."/>
            <person name="Goodfellow M."/>
        </authorList>
    </citation>
    <scope>NUCLEOTIDE SEQUENCE</scope>
    <source>
        <strain evidence="10">SL13</strain>
        <strain evidence="9 11">SL54</strain>
    </source>
</reference>
<evidence type="ECO:0000313" key="10">
    <source>
        <dbReference type="EMBL" id="MDI5971356.1"/>
    </source>
</evidence>
<organism evidence="10">
    <name type="scientific">Streptantibioticus silvisoli</name>
    <dbReference type="NCBI Taxonomy" id="2705255"/>
    <lineage>
        <taxon>Bacteria</taxon>
        <taxon>Bacillati</taxon>
        <taxon>Actinomycetota</taxon>
        <taxon>Actinomycetes</taxon>
        <taxon>Kitasatosporales</taxon>
        <taxon>Streptomycetaceae</taxon>
        <taxon>Streptantibioticus</taxon>
    </lineage>
</organism>
<evidence type="ECO:0000256" key="6">
    <source>
        <dbReference type="SAM" id="MobiDB-lite"/>
    </source>
</evidence>
<keyword evidence="3 7" id="KW-0812">Transmembrane</keyword>
<feature type="transmembrane region" description="Helical" evidence="7">
    <location>
        <begin position="141"/>
        <end position="163"/>
    </location>
</feature>
<dbReference type="RefSeq" id="WP_271316626.1">
    <property type="nucleotide sequence ID" value="NZ_JAAGKO020000041.1"/>
</dbReference>
<dbReference type="AlphaFoldDB" id="A0AA90H507"/>
<protein>
    <submittedName>
        <fullName evidence="10">RDD family protein</fullName>
    </submittedName>
</protein>
<dbReference type="InterPro" id="IPR051791">
    <property type="entry name" value="Pra-immunoreactive"/>
</dbReference>
<gene>
    <name evidence="9" type="ORF">POF43_024470</name>
    <name evidence="10" type="ORF">POF50_018765</name>
</gene>
<evidence type="ECO:0000313" key="9">
    <source>
        <dbReference type="EMBL" id="MDI5965846.1"/>
    </source>
</evidence>
<keyword evidence="2" id="KW-1003">Cell membrane</keyword>
<evidence type="ECO:0000256" key="2">
    <source>
        <dbReference type="ARBA" id="ARBA00022475"/>
    </source>
</evidence>
<comment type="caution">
    <text evidence="10">The sequence shown here is derived from an EMBL/GenBank/DDBJ whole genome shotgun (WGS) entry which is preliminary data.</text>
</comment>
<feature type="transmembrane region" description="Helical" evidence="7">
    <location>
        <begin position="100"/>
        <end position="121"/>
    </location>
</feature>